<evidence type="ECO:0000313" key="1">
    <source>
        <dbReference type="EMBL" id="TGY06999.1"/>
    </source>
</evidence>
<name>A0A4S2AZD0_9BACE</name>
<dbReference type="PANTHER" id="PTHR39337:SF1">
    <property type="entry name" value="BLR5642 PROTEIN"/>
    <property type="match status" value="1"/>
</dbReference>
<gene>
    <name evidence="1" type="ORF">E5355_07460</name>
</gene>
<dbReference type="InterPro" id="IPR007438">
    <property type="entry name" value="DUF488"/>
</dbReference>
<dbReference type="Pfam" id="PF04343">
    <property type="entry name" value="DUF488"/>
    <property type="match status" value="1"/>
</dbReference>
<organism evidence="1 2">
    <name type="scientific">Bacteroides muris</name>
    <name type="common">ex Afrizal et al. 2022</name>
    <dbReference type="NCBI Taxonomy" id="2516960"/>
    <lineage>
        <taxon>Bacteria</taxon>
        <taxon>Pseudomonadati</taxon>
        <taxon>Bacteroidota</taxon>
        <taxon>Bacteroidia</taxon>
        <taxon>Bacteroidales</taxon>
        <taxon>Bacteroidaceae</taxon>
        <taxon>Bacteroides</taxon>
    </lineage>
</organism>
<keyword evidence="2" id="KW-1185">Reference proteome</keyword>
<dbReference type="PANTHER" id="PTHR39337">
    <property type="entry name" value="BLR5642 PROTEIN"/>
    <property type="match status" value="1"/>
</dbReference>
<dbReference type="RefSeq" id="WP_136009825.1">
    <property type="nucleotide sequence ID" value="NZ_SRYZ01000012.1"/>
</dbReference>
<sequence>MHEVSSLYSIGHGQKTQEEFLSELRSFDIHFLVDVRTSPYSKWVPQFNHGIIDGWLQQEGIRYIYMGDYIGGRPSNDICYDEEGYFDYHKMAEEPSFKTGLHRLVDANSKNCRVAIMCSESDPSECHRSKLIGRELYFGYHISMNHIVAVNKVISQEEIMKTLTKGLWEPGGNLFGECEPPYFRSRKSYKNITEPTEETFNPYD</sequence>
<proteinExistence type="predicted"/>
<dbReference type="Proteomes" id="UP000310532">
    <property type="component" value="Unassembled WGS sequence"/>
</dbReference>
<dbReference type="EMBL" id="SRYZ01000012">
    <property type="protein sequence ID" value="TGY06999.1"/>
    <property type="molecule type" value="Genomic_DNA"/>
</dbReference>
<dbReference type="AlphaFoldDB" id="A0A4S2AZD0"/>
<evidence type="ECO:0000313" key="2">
    <source>
        <dbReference type="Proteomes" id="UP000310532"/>
    </source>
</evidence>
<protein>
    <submittedName>
        <fullName evidence="1">DUF488 domain-containing protein</fullName>
    </submittedName>
</protein>
<reference evidence="1 2" key="1">
    <citation type="submission" date="2019-04" db="EMBL/GenBank/DDBJ databases">
        <title>Microbes associate with the intestines of laboratory mice.</title>
        <authorList>
            <person name="Navarre W."/>
            <person name="Wong E."/>
            <person name="Huang K."/>
            <person name="Tropini C."/>
            <person name="Ng K."/>
            <person name="Yu B."/>
        </authorList>
    </citation>
    <scope>NUCLEOTIDE SEQUENCE [LARGE SCALE GENOMIC DNA]</scope>
    <source>
        <strain evidence="1 2">NM69_E16B</strain>
    </source>
</reference>
<comment type="caution">
    <text evidence="1">The sequence shown here is derived from an EMBL/GenBank/DDBJ whole genome shotgun (WGS) entry which is preliminary data.</text>
</comment>
<accession>A0A4S2AZD0</accession>